<dbReference type="RefSeq" id="WP_164693334.1">
    <property type="nucleotide sequence ID" value="NZ_JAAIKB010000002.1"/>
</dbReference>
<organism evidence="2 3">
    <name type="scientific">Falsiroseomonas algicola</name>
    <dbReference type="NCBI Taxonomy" id="2716930"/>
    <lineage>
        <taxon>Bacteria</taxon>
        <taxon>Pseudomonadati</taxon>
        <taxon>Pseudomonadota</taxon>
        <taxon>Alphaproteobacteria</taxon>
        <taxon>Acetobacterales</taxon>
        <taxon>Roseomonadaceae</taxon>
        <taxon>Falsiroseomonas</taxon>
    </lineage>
</organism>
<gene>
    <name evidence="2" type="ORF">G3576_05340</name>
</gene>
<dbReference type="AlphaFoldDB" id="A0A6M1LGC2"/>
<dbReference type="EMBL" id="JAAIKB010000002">
    <property type="protein sequence ID" value="NGM19428.1"/>
    <property type="molecule type" value="Genomic_DNA"/>
</dbReference>
<accession>A0A6M1LGC2</accession>
<name>A0A6M1LGC2_9PROT</name>
<comment type="caution">
    <text evidence="2">The sequence shown here is derived from an EMBL/GenBank/DDBJ whole genome shotgun (WGS) entry which is preliminary data.</text>
</comment>
<proteinExistence type="predicted"/>
<evidence type="ECO:0000313" key="2">
    <source>
        <dbReference type="EMBL" id="NGM19428.1"/>
    </source>
</evidence>
<feature type="region of interest" description="Disordered" evidence="1">
    <location>
        <begin position="24"/>
        <end position="47"/>
    </location>
</feature>
<sequence length="47" mass="5335">MAESRIAWMGPVEAARQEALLRVNGGVKADRREGDRRRGDRRDQAAR</sequence>
<protein>
    <submittedName>
        <fullName evidence="2">Uncharacterized protein</fullName>
    </submittedName>
</protein>
<evidence type="ECO:0000313" key="3">
    <source>
        <dbReference type="Proteomes" id="UP000475385"/>
    </source>
</evidence>
<dbReference type="Proteomes" id="UP000475385">
    <property type="component" value="Unassembled WGS sequence"/>
</dbReference>
<evidence type="ECO:0000256" key="1">
    <source>
        <dbReference type="SAM" id="MobiDB-lite"/>
    </source>
</evidence>
<feature type="compositionally biased region" description="Basic and acidic residues" evidence="1">
    <location>
        <begin position="28"/>
        <end position="47"/>
    </location>
</feature>
<reference evidence="2 3" key="1">
    <citation type="submission" date="2020-03" db="EMBL/GenBank/DDBJ databases">
        <title>Roseomonas stagni sp. nov., isolated from pond water in Japan.</title>
        <authorList>
            <person name="Furuhata K."/>
            <person name="Miyamoto H."/>
            <person name="Goto K."/>
        </authorList>
    </citation>
    <scope>NUCLEOTIDE SEQUENCE [LARGE SCALE GENOMIC DNA]</scope>
    <source>
        <strain evidence="2 3">PeD5</strain>
    </source>
</reference>
<keyword evidence="3" id="KW-1185">Reference proteome</keyword>